<organism evidence="1 2">
    <name type="scientific">Camellia lanceoleosa</name>
    <dbReference type="NCBI Taxonomy" id="1840588"/>
    <lineage>
        <taxon>Eukaryota</taxon>
        <taxon>Viridiplantae</taxon>
        <taxon>Streptophyta</taxon>
        <taxon>Embryophyta</taxon>
        <taxon>Tracheophyta</taxon>
        <taxon>Spermatophyta</taxon>
        <taxon>Magnoliopsida</taxon>
        <taxon>eudicotyledons</taxon>
        <taxon>Gunneridae</taxon>
        <taxon>Pentapetalae</taxon>
        <taxon>asterids</taxon>
        <taxon>Ericales</taxon>
        <taxon>Theaceae</taxon>
        <taxon>Camellia</taxon>
    </lineage>
</organism>
<reference evidence="1 2" key="1">
    <citation type="journal article" date="2022" name="Plant J.">
        <title>Chromosome-level genome of Camellia lanceoleosa provides a valuable resource for understanding genome evolution and self-incompatibility.</title>
        <authorList>
            <person name="Gong W."/>
            <person name="Xiao S."/>
            <person name="Wang L."/>
            <person name="Liao Z."/>
            <person name="Chang Y."/>
            <person name="Mo W."/>
            <person name="Hu G."/>
            <person name="Li W."/>
            <person name="Zhao G."/>
            <person name="Zhu H."/>
            <person name="Hu X."/>
            <person name="Ji K."/>
            <person name="Xiang X."/>
            <person name="Song Q."/>
            <person name="Yuan D."/>
            <person name="Jin S."/>
            <person name="Zhang L."/>
        </authorList>
    </citation>
    <scope>NUCLEOTIDE SEQUENCE [LARGE SCALE GENOMIC DNA]</scope>
    <source>
        <strain evidence="1">SQ_2022a</strain>
    </source>
</reference>
<evidence type="ECO:0000313" key="1">
    <source>
        <dbReference type="EMBL" id="KAI8016857.1"/>
    </source>
</evidence>
<evidence type="ECO:0000313" key="2">
    <source>
        <dbReference type="Proteomes" id="UP001060215"/>
    </source>
</evidence>
<keyword evidence="2" id="KW-1185">Reference proteome</keyword>
<name>A0ACC0HWH4_9ERIC</name>
<comment type="caution">
    <text evidence="1">The sequence shown here is derived from an EMBL/GenBank/DDBJ whole genome shotgun (WGS) entry which is preliminary data.</text>
</comment>
<protein>
    <submittedName>
        <fullName evidence="1">Uncharacterized protein</fullName>
    </submittedName>
</protein>
<accession>A0ACC0HWH4</accession>
<sequence>MGEDVMGSLVRSCNKRWLVQLSGGEWKGKQLSFRKLKPREHLLMVESKSRSQMMMITNQMVKPTTYSSKIITDIPLSESPAASFDQYLDDKPRVFNAIFPDKRRSQQLNEEEWRIQMLPIHFLLLTVWPVIDMRLRCKSKGIDYPPGVPRDITKVVEVEIIRWELQGLDDILKPSEFTLGVKGALYSDRRGSLSRLKIQLKMSISFVLPAVLALVPEDVHRGIVESVLNRLVENAKHRVNGSLLADYSEFKREKLNAIF</sequence>
<proteinExistence type="predicted"/>
<dbReference type="EMBL" id="CM045759">
    <property type="protein sequence ID" value="KAI8016857.1"/>
    <property type="molecule type" value="Genomic_DNA"/>
</dbReference>
<dbReference type="Proteomes" id="UP001060215">
    <property type="component" value="Chromosome 2"/>
</dbReference>
<gene>
    <name evidence="1" type="ORF">LOK49_LG04G03862</name>
</gene>